<accession>D3FCH3</accession>
<dbReference type="eggNOG" id="COG1680">
    <property type="taxonomic scope" value="Bacteria"/>
</dbReference>
<feature type="domain" description="Beta-lactamase-related" evidence="2">
    <location>
        <begin position="129"/>
        <end position="436"/>
    </location>
</feature>
<protein>
    <submittedName>
        <fullName evidence="3">Beta-lactamase</fullName>
    </submittedName>
</protein>
<reference evidence="4" key="2">
    <citation type="submission" date="2010-01" db="EMBL/GenBank/DDBJ databases">
        <title>The complete genome of Conexibacter woesei DSM 14684.</title>
        <authorList>
            <consortium name="US DOE Joint Genome Institute (JGI-PGF)"/>
            <person name="Lucas S."/>
            <person name="Copeland A."/>
            <person name="Lapidus A."/>
            <person name="Glavina del Rio T."/>
            <person name="Dalin E."/>
            <person name="Tice H."/>
            <person name="Bruce D."/>
            <person name="Goodwin L."/>
            <person name="Pitluck S."/>
            <person name="Kyrpides N."/>
            <person name="Mavromatis K."/>
            <person name="Ivanova N."/>
            <person name="Mikhailova N."/>
            <person name="Chertkov O."/>
            <person name="Brettin T."/>
            <person name="Detter J.C."/>
            <person name="Han C."/>
            <person name="Larimer F."/>
            <person name="Land M."/>
            <person name="Hauser L."/>
            <person name="Markowitz V."/>
            <person name="Cheng J.-F."/>
            <person name="Hugenholtz P."/>
            <person name="Woyke T."/>
            <person name="Wu D."/>
            <person name="Pukall R."/>
            <person name="Steenblock K."/>
            <person name="Schneider S."/>
            <person name="Klenk H.-P."/>
            <person name="Eisen J.A."/>
        </authorList>
    </citation>
    <scope>NUCLEOTIDE SEQUENCE [LARGE SCALE GENOMIC DNA]</scope>
    <source>
        <strain evidence="4">DSM 14684 / CIP 108061 / JCM 11494 / NBRC 100937 / ID131577</strain>
    </source>
</reference>
<dbReference type="STRING" id="469383.Cwoe_1013"/>
<dbReference type="MEROPS" id="S12.003"/>
<dbReference type="InterPro" id="IPR001466">
    <property type="entry name" value="Beta-lactam-related"/>
</dbReference>
<dbReference type="Proteomes" id="UP000008229">
    <property type="component" value="Chromosome"/>
</dbReference>
<dbReference type="KEGG" id="cwo:Cwoe_1013"/>
<organism evidence="3 4">
    <name type="scientific">Conexibacter woesei (strain DSM 14684 / CCUG 47730 / CIP 108061 / JCM 11494 / NBRC 100937 / ID131577)</name>
    <dbReference type="NCBI Taxonomy" id="469383"/>
    <lineage>
        <taxon>Bacteria</taxon>
        <taxon>Bacillati</taxon>
        <taxon>Actinomycetota</taxon>
        <taxon>Thermoleophilia</taxon>
        <taxon>Solirubrobacterales</taxon>
        <taxon>Conexibacteraceae</taxon>
        <taxon>Conexibacter</taxon>
    </lineage>
</organism>
<dbReference type="SUPFAM" id="SSF56601">
    <property type="entry name" value="beta-lactamase/transpeptidase-like"/>
    <property type="match status" value="1"/>
</dbReference>
<feature type="compositionally biased region" description="Low complexity" evidence="1">
    <location>
        <begin position="55"/>
        <end position="78"/>
    </location>
</feature>
<sequence>MPGRDCGNICGTVSANSCGNGSGILTPACSTAIRPAIPSQSSGPRIKEMTPMRPPAASALAPPSSRRPSAAGSPPHLRASVRPRRRRATALATALALVTGLVAMTPLSAQAAHESTQAALSAWQPHSGGPGAAVMGGDATTRWTLQSGVRNIYERTGIGPDDHFRIGSETKTYTASVVLQLVDERLVDLDGTVEQYLPGVLTSPYDGRVITVRQLLQHRSGIPNYTDNNPRMQLDGTYLMADLVRAALSQAPWFAPGTSIRYSNTNYILLGMLIERVTGQSIRTEITDRIIRPLGLTETRYPAPGDKSIGPPAVHGYVGTRIGPLTGWIDISNIFEPSLAGPAGAIISTLDDTVTFYRALFSGQVVSAASLTQMRTAFPGIKDGYGLGIYKANLSCGTAWGHNGASPGYFTETLVGDNGRHASIVTNTVSTDASEPSGRTVLEKAICDG</sequence>
<dbReference type="Pfam" id="PF00144">
    <property type="entry name" value="Beta-lactamase"/>
    <property type="match status" value="1"/>
</dbReference>
<dbReference type="InterPro" id="IPR050491">
    <property type="entry name" value="AmpC-like"/>
</dbReference>
<reference evidence="3 4" key="1">
    <citation type="journal article" date="2010" name="Stand. Genomic Sci.">
        <title>Complete genome sequence of Conexibacter woesei type strain (ID131577).</title>
        <authorList>
            <person name="Pukall R."/>
            <person name="Lapidus A."/>
            <person name="Glavina Del Rio T."/>
            <person name="Copeland A."/>
            <person name="Tice H."/>
            <person name="Cheng J.-F."/>
            <person name="Lucas S."/>
            <person name="Chen F."/>
            <person name="Nolan M."/>
            <person name="Bruce D."/>
            <person name="Goodwin L."/>
            <person name="Pitluck S."/>
            <person name="Mavromatis K."/>
            <person name="Ivanova N."/>
            <person name="Ovchinnikova G."/>
            <person name="Pati A."/>
            <person name="Chen A."/>
            <person name="Palaniappan K."/>
            <person name="Land M."/>
            <person name="Hauser L."/>
            <person name="Chang Y.-J."/>
            <person name="Jeffries C.D."/>
            <person name="Chain P."/>
            <person name="Meincke L."/>
            <person name="Sims D."/>
            <person name="Brettin T."/>
            <person name="Detter J.C."/>
            <person name="Rohde M."/>
            <person name="Goeker M."/>
            <person name="Bristow J."/>
            <person name="Eisen J.A."/>
            <person name="Markowitz V."/>
            <person name="Kyrpides N.C."/>
            <person name="Klenk H.-P."/>
            <person name="Hugenholtz P."/>
        </authorList>
    </citation>
    <scope>NUCLEOTIDE SEQUENCE [LARGE SCALE GENOMIC DNA]</scope>
    <source>
        <strain evidence="4">DSM 14684 / CIP 108061 / JCM 11494 / NBRC 100937 / ID131577</strain>
    </source>
</reference>
<evidence type="ECO:0000259" key="2">
    <source>
        <dbReference type="Pfam" id="PF00144"/>
    </source>
</evidence>
<feature type="region of interest" description="Disordered" evidence="1">
    <location>
        <begin position="36"/>
        <end position="85"/>
    </location>
</feature>
<evidence type="ECO:0000256" key="1">
    <source>
        <dbReference type="SAM" id="MobiDB-lite"/>
    </source>
</evidence>
<dbReference type="PANTHER" id="PTHR46825">
    <property type="entry name" value="D-ALANYL-D-ALANINE-CARBOXYPEPTIDASE/ENDOPEPTIDASE AMPH"/>
    <property type="match status" value="1"/>
</dbReference>
<gene>
    <name evidence="3" type="ordered locus">Cwoe_1013</name>
</gene>
<dbReference type="Gene3D" id="3.40.710.10">
    <property type="entry name" value="DD-peptidase/beta-lactamase superfamily"/>
    <property type="match status" value="1"/>
</dbReference>
<proteinExistence type="predicted"/>
<evidence type="ECO:0000313" key="4">
    <source>
        <dbReference type="Proteomes" id="UP000008229"/>
    </source>
</evidence>
<dbReference type="HOGENOM" id="CLU_020027_2_3_11"/>
<keyword evidence="4" id="KW-1185">Reference proteome</keyword>
<name>D3FCH3_CONWI</name>
<evidence type="ECO:0000313" key="3">
    <source>
        <dbReference type="EMBL" id="ADB49446.1"/>
    </source>
</evidence>
<dbReference type="AlphaFoldDB" id="D3FCH3"/>
<dbReference type="InterPro" id="IPR012338">
    <property type="entry name" value="Beta-lactam/transpept-like"/>
</dbReference>
<dbReference type="EMBL" id="CP001854">
    <property type="protein sequence ID" value="ADB49446.1"/>
    <property type="molecule type" value="Genomic_DNA"/>
</dbReference>
<dbReference type="PANTHER" id="PTHR46825:SF7">
    <property type="entry name" value="D-ALANYL-D-ALANINE CARBOXYPEPTIDASE"/>
    <property type="match status" value="1"/>
</dbReference>